<evidence type="ECO:0000259" key="10">
    <source>
        <dbReference type="Pfam" id="PF00155"/>
    </source>
</evidence>
<evidence type="ECO:0000256" key="4">
    <source>
        <dbReference type="ARBA" id="ARBA00011738"/>
    </source>
</evidence>
<dbReference type="SUPFAM" id="SSF53383">
    <property type="entry name" value="PLP-dependent transferases"/>
    <property type="match status" value="1"/>
</dbReference>
<dbReference type="InterPro" id="IPR004839">
    <property type="entry name" value="Aminotransferase_I/II_large"/>
</dbReference>
<comment type="similarity">
    <text evidence="3 9">Belongs to the class-II pyridoxal-phosphate-dependent aminotransferase family. Histidinol-phosphate aminotransferase subfamily.</text>
</comment>
<dbReference type="Pfam" id="PF00155">
    <property type="entry name" value="Aminotran_1_2"/>
    <property type="match status" value="1"/>
</dbReference>
<dbReference type="InterPro" id="IPR005861">
    <property type="entry name" value="HisP_aminotrans"/>
</dbReference>
<keyword evidence="9" id="KW-0028">Amino-acid biosynthesis</keyword>
<dbReference type="InterPro" id="IPR015424">
    <property type="entry name" value="PyrdxlP-dep_Trfase"/>
</dbReference>
<evidence type="ECO:0000313" key="12">
    <source>
        <dbReference type="Proteomes" id="UP000761264"/>
    </source>
</evidence>
<dbReference type="PANTHER" id="PTHR43643">
    <property type="entry name" value="HISTIDINOL-PHOSPHATE AMINOTRANSFERASE 2"/>
    <property type="match status" value="1"/>
</dbReference>
<dbReference type="RefSeq" id="WP_167222940.1">
    <property type="nucleotide sequence ID" value="NZ_JAAQPH010000004.1"/>
</dbReference>
<comment type="cofactor">
    <cofactor evidence="1 9">
        <name>pyridoxal 5'-phosphate</name>
        <dbReference type="ChEBI" id="CHEBI:597326"/>
    </cofactor>
</comment>
<feature type="domain" description="Aminotransferase class I/classII large" evidence="10">
    <location>
        <begin position="28"/>
        <end position="355"/>
    </location>
</feature>
<comment type="catalytic activity">
    <reaction evidence="8 9">
        <text>L-histidinol phosphate + 2-oxoglutarate = 3-(imidazol-4-yl)-2-oxopropyl phosphate + L-glutamate</text>
        <dbReference type="Rhea" id="RHEA:23744"/>
        <dbReference type="ChEBI" id="CHEBI:16810"/>
        <dbReference type="ChEBI" id="CHEBI:29985"/>
        <dbReference type="ChEBI" id="CHEBI:57766"/>
        <dbReference type="ChEBI" id="CHEBI:57980"/>
        <dbReference type="EC" id="2.6.1.9"/>
    </reaction>
</comment>
<dbReference type="GO" id="GO:0004400">
    <property type="term" value="F:histidinol-phosphate transaminase activity"/>
    <property type="evidence" value="ECO:0007669"/>
    <property type="project" value="UniProtKB-UniRule"/>
</dbReference>
<evidence type="ECO:0000256" key="3">
    <source>
        <dbReference type="ARBA" id="ARBA00007970"/>
    </source>
</evidence>
<evidence type="ECO:0000313" key="11">
    <source>
        <dbReference type="EMBL" id="NIA68409.1"/>
    </source>
</evidence>
<evidence type="ECO:0000256" key="5">
    <source>
        <dbReference type="ARBA" id="ARBA00022576"/>
    </source>
</evidence>
<evidence type="ECO:0000256" key="8">
    <source>
        <dbReference type="ARBA" id="ARBA00047481"/>
    </source>
</evidence>
<keyword evidence="9" id="KW-0368">Histidine biosynthesis</keyword>
<dbReference type="EC" id="2.6.1.9" evidence="9"/>
<dbReference type="HAMAP" id="MF_01023">
    <property type="entry name" value="HisC_aminotrans_2"/>
    <property type="match status" value="1"/>
</dbReference>
<reference evidence="11" key="1">
    <citation type="submission" date="2020-03" db="EMBL/GenBank/DDBJ databases">
        <title>Genome of Pelagibius litoralis DSM 21314T.</title>
        <authorList>
            <person name="Wang G."/>
        </authorList>
    </citation>
    <scope>NUCLEOTIDE SEQUENCE</scope>
    <source>
        <strain evidence="11">DSM 21314</strain>
    </source>
</reference>
<evidence type="ECO:0000256" key="9">
    <source>
        <dbReference type="HAMAP-Rule" id="MF_01023"/>
    </source>
</evidence>
<dbReference type="PANTHER" id="PTHR43643:SF3">
    <property type="entry name" value="HISTIDINOL-PHOSPHATE AMINOTRANSFERASE"/>
    <property type="match status" value="1"/>
</dbReference>
<keyword evidence="7 9" id="KW-0663">Pyridoxal phosphate</keyword>
<evidence type="ECO:0000256" key="7">
    <source>
        <dbReference type="ARBA" id="ARBA00022898"/>
    </source>
</evidence>
<protein>
    <recommendedName>
        <fullName evidence="9">Histidinol-phosphate aminotransferase</fullName>
        <ecNumber evidence="9">2.6.1.9</ecNumber>
    </recommendedName>
    <alternativeName>
        <fullName evidence="9">Imidazole acetol-phosphate transaminase</fullName>
    </alternativeName>
</protein>
<sequence length="360" mass="37991">MSLSPRPGILDIAPYVGGESKAEGANRVVRLASNENPLGPSPRAIAAYVAEQENLHRYPDGGALALRRALAEAEGLDADRIVCGAGSDELIALLVRAYAGPGDEVLYSEHGFLMYGISARTAGATPVTAPEVALTADVDGLLARVTDKTRMLFLANPNNPTGSYISEAALRRLHAGLPPSVLLVIDAAYAEYVTAADYPRSAALVEEADNVVMLRTFSKIYGLAALRLGWAYAPAAVVDVLNRVRGPFNVSQAAQAAGLAAIADTDHIAKSVAHNTKWRSWFSEVAAKAGAEPMPSAGNFMLLRFRGGQAEAESVLADLKRRGILVRGVAAYGLANCLRVTIGTEDEMRATAEALQAVLR</sequence>
<keyword evidence="5 9" id="KW-0032">Aminotransferase</keyword>
<keyword evidence="12" id="KW-1185">Reference proteome</keyword>
<gene>
    <name evidence="9" type="primary">hisC</name>
    <name evidence="11" type="ORF">HBA54_07370</name>
</gene>
<evidence type="ECO:0000256" key="2">
    <source>
        <dbReference type="ARBA" id="ARBA00005011"/>
    </source>
</evidence>
<evidence type="ECO:0000256" key="1">
    <source>
        <dbReference type="ARBA" id="ARBA00001933"/>
    </source>
</evidence>
<dbReference type="InterPro" id="IPR015422">
    <property type="entry name" value="PyrdxlP-dep_Trfase_small"/>
</dbReference>
<dbReference type="CDD" id="cd00609">
    <property type="entry name" value="AAT_like"/>
    <property type="match status" value="1"/>
</dbReference>
<organism evidence="11 12">
    <name type="scientific">Pelagibius litoralis</name>
    <dbReference type="NCBI Taxonomy" id="374515"/>
    <lineage>
        <taxon>Bacteria</taxon>
        <taxon>Pseudomonadati</taxon>
        <taxon>Pseudomonadota</taxon>
        <taxon>Alphaproteobacteria</taxon>
        <taxon>Rhodospirillales</taxon>
        <taxon>Rhodovibrionaceae</taxon>
        <taxon>Pelagibius</taxon>
    </lineage>
</organism>
<dbReference type="GO" id="GO:0000105">
    <property type="term" value="P:L-histidine biosynthetic process"/>
    <property type="evidence" value="ECO:0007669"/>
    <property type="project" value="UniProtKB-UniRule"/>
</dbReference>
<dbReference type="InterPro" id="IPR015421">
    <property type="entry name" value="PyrdxlP-dep_Trfase_major"/>
</dbReference>
<dbReference type="NCBIfam" id="TIGR01141">
    <property type="entry name" value="hisC"/>
    <property type="match status" value="1"/>
</dbReference>
<keyword evidence="6 9" id="KW-0808">Transferase</keyword>
<name>A0A967C4E2_9PROT</name>
<comment type="caution">
    <text evidence="11">The sequence shown here is derived from an EMBL/GenBank/DDBJ whole genome shotgun (WGS) entry which is preliminary data.</text>
</comment>
<dbReference type="AlphaFoldDB" id="A0A967C4E2"/>
<dbReference type="Gene3D" id="3.40.640.10">
    <property type="entry name" value="Type I PLP-dependent aspartate aminotransferase-like (Major domain)"/>
    <property type="match status" value="1"/>
</dbReference>
<feature type="modified residue" description="N6-(pyridoxal phosphate)lysine" evidence="9">
    <location>
        <position position="219"/>
    </location>
</feature>
<dbReference type="Gene3D" id="3.90.1150.10">
    <property type="entry name" value="Aspartate Aminotransferase, domain 1"/>
    <property type="match status" value="1"/>
</dbReference>
<dbReference type="EMBL" id="JAAQPH010000004">
    <property type="protein sequence ID" value="NIA68409.1"/>
    <property type="molecule type" value="Genomic_DNA"/>
</dbReference>
<dbReference type="GO" id="GO:0030170">
    <property type="term" value="F:pyridoxal phosphate binding"/>
    <property type="evidence" value="ECO:0007669"/>
    <property type="project" value="InterPro"/>
</dbReference>
<dbReference type="InterPro" id="IPR050106">
    <property type="entry name" value="HistidinolP_aminotransfase"/>
</dbReference>
<accession>A0A967C4E2</accession>
<comment type="pathway">
    <text evidence="2 9">Amino-acid biosynthesis; L-histidine biosynthesis; L-histidine from 5-phospho-alpha-D-ribose 1-diphosphate: step 7/9.</text>
</comment>
<dbReference type="Proteomes" id="UP000761264">
    <property type="component" value="Unassembled WGS sequence"/>
</dbReference>
<comment type="subunit">
    <text evidence="4 9">Homodimer.</text>
</comment>
<proteinExistence type="inferred from homology"/>
<evidence type="ECO:0000256" key="6">
    <source>
        <dbReference type="ARBA" id="ARBA00022679"/>
    </source>
</evidence>